<dbReference type="InterPro" id="IPR008136">
    <property type="entry name" value="CinA_C"/>
</dbReference>
<dbReference type="EMBL" id="CP071793">
    <property type="protein sequence ID" value="QTD53972.1"/>
    <property type="molecule type" value="Genomic_DNA"/>
</dbReference>
<sequence>MRVEIMTTGEEVLSGQIVDSNAAWISQILSDQGLETARCYTIGDRLEELTEVMDQRAREADLIIVNGGLGPTDDDFSAQAAARALGEPLVEFSEWVEALRHKFTRSGRELTARNLKQAMLPRSATMLDNPRGTACGFVIRLHRAWLYFTPGPPNEMRKMMRDEVMPHLRAHADLPPSAFIKKMTCFGLGESRINDLVAEIPLPEGTRLGFRAHFPYTEIKIMGFGDETRARVDQVAEGMRGVLGANLLFEDDQSLAGCIQEAMIDRGLSLALAESCTGGMVAASLVEVPGSSAYFHRGYVTYTNASKVDMIGVPNALIESHGAVSLEVAREMALGAQKHAGTSHAVAISGIAGPDGGTDSKPVGTVAFALAHPQGHHACVMALPNWGRAKIRLGATTIALDMLRRHLLGKPVYPSYDYAKVTRSEDR</sequence>
<gene>
    <name evidence="3" type="ORF">J3U87_16120</name>
</gene>
<dbReference type="RefSeq" id="WP_237384072.1">
    <property type="nucleotide sequence ID" value="NZ_CP071793.1"/>
</dbReference>
<dbReference type="PANTHER" id="PTHR13939:SF0">
    <property type="entry name" value="NMN AMIDOHYDROLASE-LIKE PROTEIN YFAY"/>
    <property type="match status" value="1"/>
</dbReference>
<dbReference type="NCBIfam" id="TIGR00199">
    <property type="entry name" value="PncC_domain"/>
    <property type="match status" value="1"/>
</dbReference>
<dbReference type="AlphaFoldDB" id="A0A8A4TYE7"/>
<reference evidence="3" key="1">
    <citation type="submission" date="2021-03" db="EMBL/GenBank/DDBJ databases">
        <title>Acanthopleuribacteraceae sp. M133.</title>
        <authorList>
            <person name="Wang G."/>
        </authorList>
    </citation>
    <scope>NUCLEOTIDE SEQUENCE</scope>
    <source>
        <strain evidence="3">M133</strain>
    </source>
</reference>
<name>A0A8A4TYE7_SULCO</name>
<dbReference type="Pfam" id="PF02464">
    <property type="entry name" value="CinA"/>
    <property type="match status" value="1"/>
</dbReference>
<evidence type="ECO:0000259" key="2">
    <source>
        <dbReference type="SMART" id="SM00852"/>
    </source>
</evidence>
<organism evidence="3 4">
    <name type="scientific">Sulfidibacter corallicola</name>
    <dbReference type="NCBI Taxonomy" id="2818388"/>
    <lineage>
        <taxon>Bacteria</taxon>
        <taxon>Pseudomonadati</taxon>
        <taxon>Acidobacteriota</taxon>
        <taxon>Holophagae</taxon>
        <taxon>Acanthopleuribacterales</taxon>
        <taxon>Acanthopleuribacteraceae</taxon>
        <taxon>Sulfidibacter</taxon>
    </lineage>
</organism>
<dbReference type="PANTHER" id="PTHR13939">
    <property type="entry name" value="NICOTINAMIDE-NUCLEOTIDE AMIDOHYDROLASE PNCC"/>
    <property type="match status" value="1"/>
</dbReference>
<dbReference type="SUPFAM" id="SSF53218">
    <property type="entry name" value="Molybdenum cofactor biosynthesis proteins"/>
    <property type="match status" value="1"/>
</dbReference>
<evidence type="ECO:0000313" key="3">
    <source>
        <dbReference type="EMBL" id="QTD53972.1"/>
    </source>
</evidence>
<dbReference type="Gene3D" id="3.90.950.20">
    <property type="entry name" value="CinA-like"/>
    <property type="match status" value="1"/>
</dbReference>
<dbReference type="SMART" id="SM00852">
    <property type="entry name" value="MoCF_biosynth"/>
    <property type="match status" value="1"/>
</dbReference>
<accession>A0A8A4TYE7</accession>
<dbReference type="NCBIfam" id="TIGR00177">
    <property type="entry name" value="molyb_syn"/>
    <property type="match status" value="1"/>
</dbReference>
<keyword evidence="4" id="KW-1185">Reference proteome</keyword>
<dbReference type="PIRSF" id="PIRSF006728">
    <property type="entry name" value="CinA"/>
    <property type="match status" value="1"/>
</dbReference>
<dbReference type="SUPFAM" id="SSF142433">
    <property type="entry name" value="CinA-like"/>
    <property type="match status" value="1"/>
</dbReference>
<dbReference type="InterPro" id="IPR050101">
    <property type="entry name" value="CinA"/>
</dbReference>
<dbReference type="NCBIfam" id="TIGR00200">
    <property type="entry name" value="cinA_nterm"/>
    <property type="match status" value="1"/>
</dbReference>
<dbReference type="Proteomes" id="UP000663929">
    <property type="component" value="Chromosome"/>
</dbReference>
<dbReference type="CDD" id="cd00885">
    <property type="entry name" value="cinA"/>
    <property type="match status" value="1"/>
</dbReference>
<evidence type="ECO:0000313" key="4">
    <source>
        <dbReference type="Proteomes" id="UP000663929"/>
    </source>
</evidence>
<dbReference type="HAMAP" id="MF_00226_B">
    <property type="entry name" value="CinA_B"/>
    <property type="match status" value="1"/>
</dbReference>
<dbReference type="InterPro" id="IPR036653">
    <property type="entry name" value="CinA-like_C"/>
</dbReference>
<evidence type="ECO:0000256" key="1">
    <source>
        <dbReference type="HAMAP-Rule" id="MF_00226"/>
    </source>
</evidence>
<dbReference type="Gene3D" id="3.40.980.10">
    <property type="entry name" value="MoaB/Mog-like domain"/>
    <property type="match status" value="1"/>
</dbReference>
<dbReference type="InterPro" id="IPR036425">
    <property type="entry name" value="MoaB/Mog-like_dom_sf"/>
</dbReference>
<dbReference type="InterPro" id="IPR001453">
    <property type="entry name" value="MoaB/Mog_dom"/>
</dbReference>
<dbReference type="Pfam" id="PF00994">
    <property type="entry name" value="MoCF_biosynth"/>
    <property type="match status" value="1"/>
</dbReference>
<dbReference type="InterPro" id="IPR008135">
    <property type="entry name" value="Competence-induced_CinA"/>
</dbReference>
<feature type="domain" description="MoaB/Mog" evidence="2">
    <location>
        <begin position="4"/>
        <end position="171"/>
    </location>
</feature>
<dbReference type="KEGG" id="scor:J3U87_16120"/>
<comment type="similarity">
    <text evidence="1">Belongs to the CinA family.</text>
</comment>
<proteinExistence type="inferred from homology"/>
<protein>
    <recommendedName>
        <fullName evidence="1">CinA-like protein</fullName>
    </recommendedName>
</protein>